<dbReference type="RefSeq" id="WP_106441649.1">
    <property type="nucleotide sequence ID" value="NZ_NCLF01000090.1"/>
</dbReference>
<dbReference type="AlphaFoldDB" id="A0A380QAE8"/>
<dbReference type="EMBL" id="UHJC01000001">
    <property type="protein sequence ID" value="SUP83591.1"/>
    <property type="molecule type" value="Genomic_DNA"/>
</dbReference>
<keyword evidence="1" id="KW-1133">Transmembrane helix</keyword>
<keyword evidence="1" id="KW-0472">Membrane</keyword>
<dbReference type="Proteomes" id="UP000255087">
    <property type="component" value="Unassembled WGS sequence"/>
</dbReference>
<sequence>MLSLKTTGLIISSLLLFFSLLLLTGLLLLTKYDATYKHNVNNTPQIEPRRIELPALPLIQQAVSGLVPAVDGQHKELIMSQVCALARGERSQEQVAQTLAKFGIDISNIPQKGHPLSLLVDTDKSSRIIGCAAYVANSVMAVPKPTEFMTSIDKPSGVSSGKKNEVVTKEKTLSIDAKKLAQYLRVQLSVARADADIFAIIAVELQKKSGLTADQYTVQAKKIFSEYALAYLQRVQALHAAGSGTNYKLIIYSDEYFKFISSDGYFFGYGYDGLSLYFNKIPWYEGGKLLGKDYLLSTSYSEPVLAKRIQGEAPLYKEKDVSP</sequence>
<accession>A0A380QAE8</accession>
<protein>
    <submittedName>
        <fullName evidence="2">Uncharacterized protein</fullName>
    </submittedName>
</protein>
<feature type="transmembrane region" description="Helical" evidence="1">
    <location>
        <begin position="6"/>
        <end position="29"/>
    </location>
</feature>
<evidence type="ECO:0000313" key="2">
    <source>
        <dbReference type="EMBL" id="SUP83591.1"/>
    </source>
</evidence>
<proteinExistence type="predicted"/>
<keyword evidence="1" id="KW-0812">Transmembrane</keyword>
<evidence type="ECO:0000313" key="3">
    <source>
        <dbReference type="Proteomes" id="UP000255087"/>
    </source>
</evidence>
<evidence type="ECO:0000256" key="1">
    <source>
        <dbReference type="SAM" id="Phobius"/>
    </source>
</evidence>
<reference evidence="2 3" key="1">
    <citation type="submission" date="2018-06" db="EMBL/GenBank/DDBJ databases">
        <authorList>
            <consortium name="Pathogen Informatics"/>
            <person name="Doyle S."/>
        </authorList>
    </citation>
    <scope>NUCLEOTIDE SEQUENCE [LARGE SCALE GENOMIC DNA]</scope>
    <source>
        <strain evidence="2 3">NCTC8580</strain>
    </source>
</reference>
<name>A0A380QAE8_YERPU</name>
<organism evidence="2 3">
    <name type="scientific">Yersinia pseudotuberculosis</name>
    <dbReference type="NCBI Taxonomy" id="633"/>
    <lineage>
        <taxon>Bacteria</taxon>
        <taxon>Pseudomonadati</taxon>
        <taxon>Pseudomonadota</taxon>
        <taxon>Gammaproteobacteria</taxon>
        <taxon>Enterobacterales</taxon>
        <taxon>Yersiniaceae</taxon>
        <taxon>Yersinia</taxon>
    </lineage>
</organism>
<gene>
    <name evidence="2" type="ORF">NCTC8580_02636</name>
</gene>